<keyword evidence="1" id="KW-1133">Transmembrane helix</keyword>
<reference evidence="2 3" key="2">
    <citation type="submission" date="2018-11" db="EMBL/GenBank/DDBJ databases">
        <authorList>
            <consortium name="Pathogen Informatics"/>
        </authorList>
    </citation>
    <scope>NUCLEOTIDE SEQUENCE [LARGE SCALE GENOMIC DNA]</scope>
    <source>
        <strain evidence="2 3">NST_G2</strain>
    </source>
</reference>
<dbReference type="Proteomes" id="UP000275846">
    <property type="component" value="Unassembled WGS sequence"/>
</dbReference>
<dbReference type="EMBL" id="UYSU01034226">
    <property type="protein sequence ID" value="VDL93998.1"/>
    <property type="molecule type" value="Genomic_DNA"/>
</dbReference>
<accession>A0A183STR5</accession>
<protein>
    <submittedName>
        <fullName evidence="4">EGF-like domain-containing protein</fullName>
    </submittedName>
</protein>
<reference evidence="4" key="1">
    <citation type="submission" date="2016-06" db="UniProtKB">
        <authorList>
            <consortium name="WormBaseParasite"/>
        </authorList>
    </citation>
    <scope>IDENTIFICATION</scope>
</reference>
<dbReference type="AlphaFoldDB" id="A0A183STR5"/>
<keyword evidence="1" id="KW-0472">Membrane</keyword>
<proteinExistence type="predicted"/>
<organism evidence="4">
    <name type="scientific">Schistocephalus solidus</name>
    <name type="common">Tapeworm</name>
    <dbReference type="NCBI Taxonomy" id="70667"/>
    <lineage>
        <taxon>Eukaryota</taxon>
        <taxon>Metazoa</taxon>
        <taxon>Spiralia</taxon>
        <taxon>Lophotrochozoa</taxon>
        <taxon>Platyhelminthes</taxon>
        <taxon>Cestoda</taxon>
        <taxon>Eucestoda</taxon>
        <taxon>Diphyllobothriidea</taxon>
        <taxon>Diphyllobothriidae</taxon>
        <taxon>Schistocephalus</taxon>
    </lineage>
</organism>
<keyword evidence="3" id="KW-1185">Reference proteome</keyword>
<dbReference type="WBParaSite" id="SSLN_0000789501-mRNA-1">
    <property type="protein sequence ID" value="SSLN_0000789501-mRNA-1"/>
    <property type="gene ID" value="SSLN_0000789501"/>
</dbReference>
<evidence type="ECO:0000256" key="1">
    <source>
        <dbReference type="SAM" id="Phobius"/>
    </source>
</evidence>
<keyword evidence="1" id="KW-0812">Transmembrane</keyword>
<feature type="transmembrane region" description="Helical" evidence="1">
    <location>
        <begin position="21"/>
        <end position="42"/>
    </location>
</feature>
<dbReference type="STRING" id="70667.A0A183STR5"/>
<evidence type="ECO:0000313" key="4">
    <source>
        <dbReference type="WBParaSite" id="SSLN_0000789501-mRNA-1"/>
    </source>
</evidence>
<sequence length="209" mass="23046">MFVPETSWLEFQRSNQVRHGLITLFISLGAVQLSGGGAIVSLKAQRGECLCQSSAYEWKAEAGGLADGFFPRCKPLPEFLKTLRDGEDNSTIACTKEELSTFCTEKHTSACYYKVNRTLEGPTEEASVQFIKLSPWPVCRCKEAWGGEACERPRDACNDPLDLSDHPELRAVIENLPDVPLVLTGNWLCDDHLTDSACIAEPLFFGNAA</sequence>
<evidence type="ECO:0000313" key="3">
    <source>
        <dbReference type="Proteomes" id="UP000275846"/>
    </source>
</evidence>
<gene>
    <name evidence="2" type="ORF">SSLN_LOCUS7613</name>
</gene>
<name>A0A183STR5_SCHSO</name>
<evidence type="ECO:0000313" key="2">
    <source>
        <dbReference type="EMBL" id="VDL93998.1"/>
    </source>
</evidence>